<evidence type="ECO:0000256" key="2">
    <source>
        <dbReference type="RuleBase" id="RU362039"/>
    </source>
</evidence>
<comment type="caution">
    <text evidence="4">The sequence shown here is derived from an EMBL/GenBank/DDBJ whole genome shotgun (WGS) entry which is preliminary data.</text>
</comment>
<dbReference type="InterPro" id="IPR029052">
    <property type="entry name" value="Metallo-depent_PP-like"/>
</dbReference>
<dbReference type="Gene3D" id="3.60.21.10">
    <property type="match status" value="1"/>
</dbReference>
<feature type="domain" description="Calcineurin-like phosphoesterase" evidence="3">
    <location>
        <begin position="1"/>
        <end position="152"/>
    </location>
</feature>
<evidence type="ECO:0000259" key="3">
    <source>
        <dbReference type="Pfam" id="PF12850"/>
    </source>
</evidence>
<name>A0A7V6A2Z3_9BACT</name>
<keyword evidence="2" id="KW-0479">Metal-binding</keyword>
<gene>
    <name evidence="4" type="ORF">ENV52_06160</name>
</gene>
<organism evidence="4">
    <name type="scientific">Desulfobacca acetoxidans</name>
    <dbReference type="NCBI Taxonomy" id="60893"/>
    <lineage>
        <taxon>Bacteria</taxon>
        <taxon>Pseudomonadati</taxon>
        <taxon>Thermodesulfobacteriota</taxon>
        <taxon>Desulfobaccia</taxon>
        <taxon>Desulfobaccales</taxon>
        <taxon>Desulfobaccaceae</taxon>
        <taxon>Desulfobacca</taxon>
    </lineage>
</organism>
<comment type="cofactor">
    <cofactor evidence="2">
        <name>a divalent metal cation</name>
        <dbReference type="ChEBI" id="CHEBI:60240"/>
    </cofactor>
</comment>
<dbReference type="EC" id="3.1.4.-" evidence="2"/>
<proteinExistence type="inferred from homology"/>
<evidence type="ECO:0000313" key="4">
    <source>
        <dbReference type="EMBL" id="HHS29269.1"/>
    </source>
</evidence>
<dbReference type="GO" id="GO:0016787">
    <property type="term" value="F:hydrolase activity"/>
    <property type="evidence" value="ECO:0007669"/>
    <property type="project" value="UniProtKB-UniRule"/>
</dbReference>
<dbReference type="AlphaFoldDB" id="A0A7V6A2Z3"/>
<dbReference type="InterPro" id="IPR000979">
    <property type="entry name" value="Phosphodiesterase_MJ0936/Vps29"/>
</dbReference>
<dbReference type="InterPro" id="IPR024654">
    <property type="entry name" value="Calcineurin-like_PHP_lpxH"/>
</dbReference>
<dbReference type="EMBL" id="DTGR01000098">
    <property type="protein sequence ID" value="HHS29269.1"/>
    <property type="molecule type" value="Genomic_DNA"/>
</dbReference>
<protein>
    <recommendedName>
        <fullName evidence="2">Phosphoesterase</fullName>
        <ecNumber evidence="2">3.1.4.-</ecNumber>
    </recommendedName>
</protein>
<dbReference type="NCBIfam" id="TIGR00040">
    <property type="entry name" value="yfcE"/>
    <property type="match status" value="1"/>
</dbReference>
<sequence>MIVGVVSDTHGNREGLLLLAERLTSLGVQTVLHLGDAYQDLAILARTGLRVFGVPGLYCPEYRNPQIRNRQVMELGGLKFLLTHTQTRSSYDIAGDPDPEMACYEVDAVLFGHTHTPALEERQGVAWINPGHLRDRNDRGSPPTFALLHLSDSELKVQICRLADGGLFQEKTFRIPPQR</sequence>
<dbReference type="SUPFAM" id="SSF56300">
    <property type="entry name" value="Metallo-dependent phosphatases"/>
    <property type="match status" value="1"/>
</dbReference>
<dbReference type="Pfam" id="PF12850">
    <property type="entry name" value="Metallophos_2"/>
    <property type="match status" value="1"/>
</dbReference>
<dbReference type="GO" id="GO:0046872">
    <property type="term" value="F:metal ion binding"/>
    <property type="evidence" value="ECO:0007669"/>
    <property type="project" value="UniProtKB-KW"/>
</dbReference>
<comment type="similarity">
    <text evidence="1 2">Belongs to the metallophosphoesterase superfamily. YfcE family.</text>
</comment>
<evidence type="ECO:0000256" key="1">
    <source>
        <dbReference type="ARBA" id="ARBA00008950"/>
    </source>
</evidence>
<reference evidence="4" key="1">
    <citation type="journal article" date="2020" name="mSystems">
        <title>Genome- and Community-Level Interaction Insights into Carbon Utilization and Element Cycling Functions of Hydrothermarchaeota in Hydrothermal Sediment.</title>
        <authorList>
            <person name="Zhou Z."/>
            <person name="Liu Y."/>
            <person name="Xu W."/>
            <person name="Pan J."/>
            <person name="Luo Z.H."/>
            <person name="Li M."/>
        </authorList>
    </citation>
    <scope>NUCLEOTIDE SEQUENCE [LARGE SCALE GENOMIC DNA]</scope>
    <source>
        <strain evidence="4">SpSt-767</strain>
    </source>
</reference>
<accession>A0A7V6A2Z3</accession>